<dbReference type="AlphaFoldDB" id="A0A382BBE5"/>
<protein>
    <submittedName>
        <fullName evidence="2">Uncharacterized protein</fullName>
    </submittedName>
</protein>
<proteinExistence type="predicted"/>
<keyword evidence="1" id="KW-1133">Transmembrane helix</keyword>
<gene>
    <name evidence="2" type="ORF">METZ01_LOCUS164014</name>
</gene>
<keyword evidence="1" id="KW-0812">Transmembrane</keyword>
<sequence length="59" mass="6419">MSYSELPLLNIEIIYTPVMFVVSVVLLKSGTTTVRTPTDSDTTVLTGLVPVGLKIFLFS</sequence>
<evidence type="ECO:0000256" key="1">
    <source>
        <dbReference type="SAM" id="Phobius"/>
    </source>
</evidence>
<keyword evidence="1" id="KW-0472">Membrane</keyword>
<accession>A0A382BBE5</accession>
<evidence type="ECO:0000313" key="2">
    <source>
        <dbReference type="EMBL" id="SVB11160.1"/>
    </source>
</evidence>
<reference evidence="2" key="1">
    <citation type="submission" date="2018-05" db="EMBL/GenBank/DDBJ databases">
        <authorList>
            <person name="Lanie J.A."/>
            <person name="Ng W.-L."/>
            <person name="Kazmierczak K.M."/>
            <person name="Andrzejewski T.M."/>
            <person name="Davidsen T.M."/>
            <person name="Wayne K.J."/>
            <person name="Tettelin H."/>
            <person name="Glass J.I."/>
            <person name="Rusch D."/>
            <person name="Podicherti R."/>
            <person name="Tsui H.-C.T."/>
            <person name="Winkler M.E."/>
        </authorList>
    </citation>
    <scope>NUCLEOTIDE SEQUENCE</scope>
</reference>
<name>A0A382BBE5_9ZZZZ</name>
<dbReference type="EMBL" id="UINC01029062">
    <property type="protein sequence ID" value="SVB11160.1"/>
    <property type="molecule type" value="Genomic_DNA"/>
</dbReference>
<organism evidence="2">
    <name type="scientific">marine metagenome</name>
    <dbReference type="NCBI Taxonomy" id="408172"/>
    <lineage>
        <taxon>unclassified sequences</taxon>
        <taxon>metagenomes</taxon>
        <taxon>ecological metagenomes</taxon>
    </lineage>
</organism>
<feature type="transmembrane region" description="Helical" evidence="1">
    <location>
        <begin position="6"/>
        <end position="27"/>
    </location>
</feature>